<dbReference type="InterPro" id="IPR033412">
    <property type="entry name" value="PFOR_II"/>
</dbReference>
<evidence type="ECO:0000259" key="4">
    <source>
        <dbReference type="Pfam" id="PF01855"/>
    </source>
</evidence>
<accession>A0A117LTT8</accession>
<dbReference type="Pfam" id="PF17147">
    <property type="entry name" value="PFOR_II"/>
    <property type="match status" value="1"/>
</dbReference>
<dbReference type="Gene3D" id="3.40.50.920">
    <property type="match status" value="1"/>
</dbReference>
<sequence>MQTQRVSVKFGGASGQGINTIGVLLVRALKKDGQRVFAYREYPSLIKGGVASYQVDFSNKEINSSSRYCNILLAFTPRSLNEYLKDVKENGIVVYDQKDINLTDEQKLYIEKKNISLIFLDSENIALESGGTKIMSNVVMLGFLWRILELEVEILVNVVLTHFENKNIDLRAEESCIRAGYTSATFRPEYAKKIDIPKREILRSNNGYVMTGNDAVCLGAISAGVRAYYAYPMTPSTSIFKYMGEHAKETGMLVKQAENEITAVQMALGSMYMGTRALVATSGGGFDLMSETISCAGESETPLVVILSQRTGAATGLPTWTGASDLKLALKASHGEFPRVVIATSDARSSYTLVQKALNIAEVYQLPVILLMEKQISESVFNFKEMPRVEKIERGLVEKVEEEMQRYQITDTGISPRWVPSKEKKPYLANSDEHSENSSSIEDSDGTIAMTDKRLRKLETLAKELPEPTLYGDKNPDLVFVGWGSVKNAVMDAIQKDKDSRKIGYLHYEYISPFKTEKLEELIAQNKRLVLIENNQTGQLGNYIKENIGYEFKEKLLKYDGRPFFVEDILDFLKN</sequence>
<comment type="caution">
    <text evidence="6">The sequence shown here is derived from an EMBL/GenBank/DDBJ whole genome shotgun (WGS) entry which is preliminary data.</text>
</comment>
<evidence type="ECO:0000259" key="3">
    <source>
        <dbReference type="Pfam" id="PF01558"/>
    </source>
</evidence>
<organism evidence="6 7">
    <name type="scientific">candidate division WS6 bacterium 36_33</name>
    <dbReference type="NCBI Taxonomy" id="1641388"/>
    <lineage>
        <taxon>Bacteria</taxon>
        <taxon>Candidatus Dojkabacteria</taxon>
    </lineage>
</organism>
<reference evidence="7" key="1">
    <citation type="journal article" date="2015" name="MBio">
        <title>Genome-Resolved Metagenomic Analysis Reveals Roles for Candidate Phyla and Other Microbial Community Members in Biogeochemical Transformations in Oil Reservoirs.</title>
        <authorList>
            <person name="Hu P."/>
            <person name="Tom L."/>
            <person name="Singh A."/>
            <person name="Thomas B.C."/>
            <person name="Baker B.J."/>
            <person name="Piceno Y.M."/>
            <person name="Andersen G.L."/>
            <person name="Banfield J.F."/>
        </authorList>
    </citation>
    <scope>NUCLEOTIDE SEQUENCE [LARGE SCALE GENOMIC DNA]</scope>
</reference>
<dbReference type="InterPro" id="IPR002869">
    <property type="entry name" value="Pyrv_flavodox_OxRed_cen"/>
</dbReference>
<dbReference type="GO" id="GO:0006979">
    <property type="term" value="P:response to oxidative stress"/>
    <property type="evidence" value="ECO:0007669"/>
    <property type="project" value="TreeGrafter"/>
</dbReference>
<dbReference type="Proteomes" id="UP000053469">
    <property type="component" value="Unassembled WGS sequence"/>
</dbReference>
<name>A0A117LTT8_9BACT</name>
<feature type="domain" description="Pyruvate:ferredoxin oxidoreductase core" evidence="5">
    <location>
        <begin position="477"/>
        <end position="559"/>
    </location>
</feature>
<dbReference type="NCBIfam" id="TIGR03710">
    <property type="entry name" value="OAFO_sf"/>
    <property type="match status" value="1"/>
</dbReference>
<evidence type="ECO:0000259" key="5">
    <source>
        <dbReference type="Pfam" id="PF17147"/>
    </source>
</evidence>
<keyword evidence="1 6" id="KW-0560">Oxidoreductase</keyword>
<dbReference type="InterPro" id="IPR002880">
    <property type="entry name" value="Pyrv_Fd/Flavodoxin_OxRdtase_N"/>
</dbReference>
<proteinExistence type="predicted"/>
<dbReference type="InterPro" id="IPR019752">
    <property type="entry name" value="Pyrv/ketoisovalerate_OxRed_cat"/>
</dbReference>
<dbReference type="InterPro" id="IPR050722">
    <property type="entry name" value="Pyruvate:ferred/Flavod_OxRd"/>
</dbReference>
<dbReference type="AlphaFoldDB" id="A0A117LTT8"/>
<evidence type="ECO:0000256" key="1">
    <source>
        <dbReference type="ARBA" id="ARBA00023002"/>
    </source>
</evidence>
<dbReference type="InterPro" id="IPR022367">
    <property type="entry name" value="2-oxoacid/accept_OxRdtase_asu"/>
</dbReference>
<dbReference type="InterPro" id="IPR009014">
    <property type="entry name" value="Transketo_C/PFOR_II"/>
</dbReference>
<feature type="domain" description="Pyruvate/ketoisovalerate oxidoreductase catalytic" evidence="3">
    <location>
        <begin position="15"/>
        <end position="167"/>
    </location>
</feature>
<dbReference type="SUPFAM" id="SSF52518">
    <property type="entry name" value="Thiamin diphosphate-binding fold (THDP-binding)"/>
    <property type="match status" value="1"/>
</dbReference>
<feature type="region of interest" description="Disordered" evidence="2">
    <location>
        <begin position="425"/>
        <end position="446"/>
    </location>
</feature>
<evidence type="ECO:0000256" key="2">
    <source>
        <dbReference type="SAM" id="MobiDB-lite"/>
    </source>
</evidence>
<feature type="compositionally biased region" description="Basic and acidic residues" evidence="2">
    <location>
        <begin position="425"/>
        <end position="436"/>
    </location>
</feature>
<dbReference type="EMBL" id="LGGI01000043">
    <property type="protein sequence ID" value="KUK67076.1"/>
    <property type="molecule type" value="Genomic_DNA"/>
</dbReference>
<dbReference type="Pfam" id="PF01855">
    <property type="entry name" value="POR_N"/>
    <property type="match status" value="1"/>
</dbReference>
<evidence type="ECO:0000313" key="7">
    <source>
        <dbReference type="Proteomes" id="UP000053469"/>
    </source>
</evidence>
<feature type="domain" description="Pyruvate flavodoxin/ferredoxin oxidoreductase pyrimidine binding" evidence="4">
    <location>
        <begin position="219"/>
        <end position="440"/>
    </location>
</feature>
<protein>
    <submittedName>
        <fullName evidence="6">2-oxoacid oxidoreductase gamma-subunit alpha</fullName>
        <ecNumber evidence="6">1.2.7.3</ecNumber>
    </submittedName>
</protein>
<dbReference type="Pfam" id="PF01558">
    <property type="entry name" value="POR"/>
    <property type="match status" value="1"/>
</dbReference>
<dbReference type="SUPFAM" id="SSF52922">
    <property type="entry name" value="TK C-terminal domain-like"/>
    <property type="match status" value="1"/>
</dbReference>
<evidence type="ECO:0000313" key="6">
    <source>
        <dbReference type="EMBL" id="KUK67076.1"/>
    </source>
</evidence>
<dbReference type="GO" id="GO:0047553">
    <property type="term" value="F:2-oxoglutarate synthase activity"/>
    <property type="evidence" value="ECO:0007669"/>
    <property type="project" value="UniProtKB-EC"/>
</dbReference>
<dbReference type="InterPro" id="IPR029061">
    <property type="entry name" value="THDP-binding"/>
</dbReference>
<dbReference type="PATRIC" id="fig|1641388.3.peg.326"/>
<dbReference type="SUPFAM" id="SSF53323">
    <property type="entry name" value="Pyruvate-ferredoxin oxidoreductase, PFOR, domain III"/>
    <property type="match status" value="1"/>
</dbReference>
<dbReference type="CDD" id="cd07034">
    <property type="entry name" value="TPP_PYR_PFOR_IOR-alpha_like"/>
    <property type="match status" value="1"/>
</dbReference>
<dbReference type="Gene3D" id="3.40.50.970">
    <property type="match status" value="1"/>
</dbReference>
<dbReference type="EC" id="1.2.7.3" evidence="6"/>
<gene>
    <name evidence="6" type="ORF">XD87_0345</name>
</gene>
<dbReference type="Gene3D" id="3.40.920.10">
    <property type="entry name" value="Pyruvate-ferredoxin oxidoreductase, PFOR, domain III"/>
    <property type="match status" value="1"/>
</dbReference>
<dbReference type="PANTHER" id="PTHR32154:SF20">
    <property type="entry name" value="2-OXOGLUTARATE OXIDOREDUCTASE SUBUNIT KORA"/>
    <property type="match status" value="1"/>
</dbReference>
<dbReference type="PANTHER" id="PTHR32154">
    <property type="entry name" value="PYRUVATE-FLAVODOXIN OXIDOREDUCTASE-RELATED"/>
    <property type="match status" value="1"/>
</dbReference>